<gene>
    <name evidence="1" type="ORF">GAK31_01296</name>
</gene>
<evidence type="ECO:0000313" key="1">
    <source>
        <dbReference type="EMBL" id="KAF1015817.1"/>
    </source>
</evidence>
<name>A0A7V8FHF8_STEMA</name>
<evidence type="ECO:0000313" key="2">
    <source>
        <dbReference type="Proteomes" id="UP000487117"/>
    </source>
</evidence>
<organism evidence="1 2">
    <name type="scientific">Stenotrophomonas maltophilia</name>
    <name type="common">Pseudomonas maltophilia</name>
    <name type="synonym">Xanthomonas maltophilia</name>
    <dbReference type="NCBI Taxonomy" id="40324"/>
    <lineage>
        <taxon>Bacteria</taxon>
        <taxon>Pseudomonadati</taxon>
        <taxon>Pseudomonadota</taxon>
        <taxon>Gammaproteobacteria</taxon>
        <taxon>Lysobacterales</taxon>
        <taxon>Lysobacteraceae</taxon>
        <taxon>Stenotrophomonas</taxon>
        <taxon>Stenotrophomonas maltophilia group</taxon>
    </lineage>
</organism>
<dbReference type="EMBL" id="WNDS01000002">
    <property type="protein sequence ID" value="KAF1015817.1"/>
    <property type="molecule type" value="Genomic_DNA"/>
</dbReference>
<sequence length="98" mass="11361">MEGENWGGSRRGVWVTQGCRAEFIGDYRRVRGGWQEEAQVISCHSNSNRWNQCRANIRRDARLVRQESRTACVEGQTWGWDSRGIWVDGGCRGQFQVR</sequence>
<reference evidence="2" key="1">
    <citation type="journal article" date="2020" name="MBio">
        <title>Horizontal gene transfer to a defensive symbiont with a reduced genome amongst a multipartite beetle microbiome.</title>
        <authorList>
            <person name="Waterworth S.C."/>
            <person name="Florez L.V."/>
            <person name="Rees E.R."/>
            <person name="Hertweck C."/>
            <person name="Kaltenpoth M."/>
            <person name="Kwan J.C."/>
        </authorList>
    </citation>
    <scope>NUCLEOTIDE SEQUENCE [LARGE SCALE GENOMIC DNA]</scope>
</reference>
<protein>
    <recommendedName>
        <fullName evidence="3">DUF3011 domain-containing protein</fullName>
    </recommendedName>
</protein>
<evidence type="ECO:0008006" key="3">
    <source>
        <dbReference type="Google" id="ProtNLM"/>
    </source>
</evidence>
<dbReference type="AlphaFoldDB" id="A0A7V8FHF8"/>
<dbReference type="Pfam" id="PF11218">
    <property type="entry name" value="DUF3011"/>
    <property type="match status" value="1"/>
</dbReference>
<proteinExistence type="predicted"/>
<dbReference type="InterPro" id="IPR021381">
    <property type="entry name" value="DUF3011"/>
</dbReference>
<comment type="caution">
    <text evidence="1">The sequence shown here is derived from an EMBL/GenBank/DDBJ whole genome shotgun (WGS) entry which is preliminary data.</text>
</comment>
<accession>A0A7V8FHF8</accession>
<dbReference type="Proteomes" id="UP000487117">
    <property type="component" value="Unassembled WGS sequence"/>
</dbReference>